<proteinExistence type="predicted"/>
<dbReference type="RefSeq" id="WP_143131138.1">
    <property type="nucleotide sequence ID" value="NZ_FZOT01000002.1"/>
</dbReference>
<evidence type="ECO:0000256" key="1">
    <source>
        <dbReference type="SAM" id="MobiDB-lite"/>
    </source>
</evidence>
<keyword evidence="3" id="KW-1185">Reference proteome</keyword>
<dbReference type="Proteomes" id="UP000198284">
    <property type="component" value="Unassembled WGS sequence"/>
</dbReference>
<name>A0A239E739_9BURK</name>
<protein>
    <submittedName>
        <fullName evidence="2">Uncharacterized protein</fullName>
    </submittedName>
</protein>
<feature type="region of interest" description="Disordered" evidence="1">
    <location>
        <begin position="1"/>
        <end position="68"/>
    </location>
</feature>
<dbReference type="AlphaFoldDB" id="A0A239E739"/>
<reference evidence="2 3" key="1">
    <citation type="submission" date="2017-06" db="EMBL/GenBank/DDBJ databases">
        <authorList>
            <person name="Kim H.J."/>
            <person name="Triplett B.A."/>
        </authorList>
    </citation>
    <scope>NUCLEOTIDE SEQUENCE [LARGE SCALE GENOMIC DNA]</scope>
    <source>
        <strain evidence="2 3">U15</strain>
    </source>
</reference>
<sequence length="68" mass="7020">MAQPSPQQKPHPNDRGVLVPPPEGDSLENVGVAQPGTGEQPGPEGGKEDEEKGSTTRADVPTTPPNNP</sequence>
<accession>A0A239E739</accession>
<feature type="compositionally biased region" description="Basic and acidic residues" evidence="1">
    <location>
        <begin position="45"/>
        <end position="54"/>
    </location>
</feature>
<evidence type="ECO:0000313" key="3">
    <source>
        <dbReference type="Proteomes" id="UP000198284"/>
    </source>
</evidence>
<gene>
    <name evidence="2" type="ORF">SAMN06265795_102563</name>
</gene>
<organism evidence="2 3">
    <name type="scientific">Noviherbaspirillum humi</name>
    <dbReference type="NCBI Taxonomy" id="1688639"/>
    <lineage>
        <taxon>Bacteria</taxon>
        <taxon>Pseudomonadati</taxon>
        <taxon>Pseudomonadota</taxon>
        <taxon>Betaproteobacteria</taxon>
        <taxon>Burkholderiales</taxon>
        <taxon>Oxalobacteraceae</taxon>
        <taxon>Noviherbaspirillum</taxon>
    </lineage>
</organism>
<evidence type="ECO:0000313" key="2">
    <source>
        <dbReference type="EMBL" id="SNS40447.1"/>
    </source>
</evidence>
<feature type="compositionally biased region" description="Polar residues" evidence="1">
    <location>
        <begin position="1"/>
        <end position="10"/>
    </location>
</feature>
<dbReference type="EMBL" id="FZOT01000002">
    <property type="protein sequence ID" value="SNS40447.1"/>
    <property type="molecule type" value="Genomic_DNA"/>
</dbReference>